<reference evidence="2" key="2">
    <citation type="submission" date="2020-05" db="UniProtKB">
        <authorList>
            <consortium name="EnsemblMetazoa"/>
        </authorList>
    </citation>
    <scope>IDENTIFICATION</scope>
    <source>
        <strain evidence="2">IAEA</strain>
    </source>
</reference>
<dbReference type="Proteomes" id="UP000092445">
    <property type="component" value="Unassembled WGS sequence"/>
</dbReference>
<evidence type="ECO:0000313" key="3">
    <source>
        <dbReference type="Proteomes" id="UP000092445"/>
    </source>
</evidence>
<proteinExistence type="predicted"/>
<organism evidence="2 3">
    <name type="scientific">Glossina pallidipes</name>
    <name type="common">Tsetse fly</name>
    <dbReference type="NCBI Taxonomy" id="7398"/>
    <lineage>
        <taxon>Eukaryota</taxon>
        <taxon>Metazoa</taxon>
        <taxon>Ecdysozoa</taxon>
        <taxon>Arthropoda</taxon>
        <taxon>Hexapoda</taxon>
        <taxon>Insecta</taxon>
        <taxon>Pterygota</taxon>
        <taxon>Neoptera</taxon>
        <taxon>Endopterygota</taxon>
        <taxon>Diptera</taxon>
        <taxon>Brachycera</taxon>
        <taxon>Muscomorpha</taxon>
        <taxon>Hippoboscoidea</taxon>
        <taxon>Glossinidae</taxon>
        <taxon>Glossina</taxon>
    </lineage>
</organism>
<reference evidence="3" key="1">
    <citation type="submission" date="2014-03" db="EMBL/GenBank/DDBJ databases">
        <authorList>
            <person name="Aksoy S."/>
            <person name="Warren W."/>
            <person name="Wilson R.K."/>
        </authorList>
    </citation>
    <scope>NUCLEOTIDE SEQUENCE [LARGE SCALE GENOMIC DNA]</scope>
    <source>
        <strain evidence="3">IAEA</strain>
    </source>
</reference>
<evidence type="ECO:0000313" key="2">
    <source>
        <dbReference type="EnsemblMetazoa" id="GPAI002301-PA"/>
    </source>
</evidence>
<keyword evidence="3" id="KW-1185">Reference proteome</keyword>
<accession>A0A1A9Z324</accession>
<evidence type="ECO:0000256" key="1">
    <source>
        <dbReference type="SAM" id="MobiDB-lite"/>
    </source>
</evidence>
<dbReference type="EnsemblMetazoa" id="GPAI002301-RA">
    <property type="protein sequence ID" value="GPAI002301-PA"/>
    <property type="gene ID" value="GPAI002301"/>
</dbReference>
<feature type="compositionally biased region" description="Low complexity" evidence="1">
    <location>
        <begin position="209"/>
        <end position="234"/>
    </location>
</feature>
<name>A0A1A9Z324_GLOPL</name>
<feature type="region of interest" description="Disordered" evidence="1">
    <location>
        <begin position="207"/>
        <end position="234"/>
    </location>
</feature>
<dbReference type="AlphaFoldDB" id="A0A1A9Z324"/>
<dbReference type="VEuPathDB" id="VectorBase:GPAI002301"/>
<sequence>MLLRLPTSSICNISKCCHSSNAIVTALNMAGRRTFLDDMTYNWRRYNIVTCSLCIQSMESTFIHLGKIILDVCACYRNFIRTIRSIYLALAIEKQITIRISIYETAIVSVALPTTTIRTNHQNSKIKTKDKSPKIVSTFYEYPIICKRKGIKSLPKFDDIEHFLMCWVTLFCGKNCATNDEKWQRFYWTFGSLDHQKVVVSDKYDIMPSSSSSSSSTLSSSSSSSSSSSTLPLK</sequence>
<protein>
    <submittedName>
        <fullName evidence="2">Uncharacterized protein</fullName>
    </submittedName>
</protein>